<feature type="transmembrane region" description="Helical" evidence="7">
    <location>
        <begin position="228"/>
        <end position="251"/>
    </location>
</feature>
<feature type="transmembrane region" description="Helical" evidence="7">
    <location>
        <begin position="73"/>
        <end position="95"/>
    </location>
</feature>
<evidence type="ECO:0000256" key="1">
    <source>
        <dbReference type="ARBA" id="ARBA00004651"/>
    </source>
</evidence>
<comment type="subcellular location">
    <subcellularLocation>
        <location evidence="1 7">Cell membrane</location>
        <topology evidence="1 7">Multi-pass membrane protein</topology>
    </subcellularLocation>
</comment>
<dbReference type="InterPro" id="IPR035906">
    <property type="entry name" value="MetI-like_sf"/>
</dbReference>
<keyword evidence="4 7" id="KW-0812">Transmembrane</keyword>
<keyword evidence="3" id="KW-1003">Cell membrane</keyword>
<dbReference type="Gene3D" id="1.10.3720.10">
    <property type="entry name" value="MetI-like"/>
    <property type="match status" value="1"/>
</dbReference>
<evidence type="ECO:0000313" key="9">
    <source>
        <dbReference type="EMBL" id="SMC55298.1"/>
    </source>
</evidence>
<keyword evidence="6 7" id="KW-0472">Membrane</keyword>
<accession>A0A1W2A4U5</accession>
<dbReference type="GO" id="GO:0005886">
    <property type="term" value="C:plasma membrane"/>
    <property type="evidence" value="ECO:0007669"/>
    <property type="project" value="UniProtKB-SubCell"/>
</dbReference>
<dbReference type="PANTHER" id="PTHR30151">
    <property type="entry name" value="ALKANE SULFONATE ABC TRANSPORTER-RELATED, MEMBRANE SUBUNIT"/>
    <property type="match status" value="1"/>
</dbReference>
<dbReference type="Pfam" id="PF00528">
    <property type="entry name" value="BPD_transp_1"/>
    <property type="match status" value="1"/>
</dbReference>
<protein>
    <submittedName>
        <fullName evidence="9">NitT/TauT family transport system permease protein</fullName>
    </submittedName>
</protein>
<evidence type="ECO:0000256" key="3">
    <source>
        <dbReference type="ARBA" id="ARBA00022475"/>
    </source>
</evidence>
<name>A0A1W2A4U5_9FIRM</name>
<dbReference type="InterPro" id="IPR000515">
    <property type="entry name" value="MetI-like"/>
</dbReference>
<dbReference type="EMBL" id="FWXW01000003">
    <property type="protein sequence ID" value="SMC55298.1"/>
    <property type="molecule type" value="Genomic_DNA"/>
</dbReference>
<evidence type="ECO:0000256" key="6">
    <source>
        <dbReference type="ARBA" id="ARBA00023136"/>
    </source>
</evidence>
<dbReference type="AlphaFoldDB" id="A0A1W2A4U5"/>
<evidence type="ECO:0000313" key="10">
    <source>
        <dbReference type="Proteomes" id="UP000192790"/>
    </source>
</evidence>
<organism evidence="9 10">
    <name type="scientific">Papillibacter cinnamivorans DSM 12816</name>
    <dbReference type="NCBI Taxonomy" id="1122930"/>
    <lineage>
        <taxon>Bacteria</taxon>
        <taxon>Bacillati</taxon>
        <taxon>Bacillota</taxon>
        <taxon>Clostridia</taxon>
        <taxon>Eubacteriales</taxon>
        <taxon>Oscillospiraceae</taxon>
        <taxon>Papillibacter</taxon>
    </lineage>
</organism>
<sequence>MESITRSKKTYALEAVLKRLAAAAFWVVLWQLCAYAVGQELLVPTPLAVLRTLLALGREPAFWYAALQSLYRIFRGFVLGAVLGIGLAGLTAFLSPADYLIGPVIRMVRATPVVSFIILILLWVRTDTVPVFIAVLMVIPVVWENTVRGIRETDGNLLEMARVFRIGWFRTARDVYLPSVLPYIAGGCINAMGLAWKAGIAAEVLCLPKAAVGTQVYYSKIYLETPSLFAWTIVVIVLSLLLETLLTRLFGRMSRGRVGRRRGL</sequence>
<dbReference type="PANTHER" id="PTHR30151:SF0">
    <property type="entry name" value="ABC TRANSPORTER PERMEASE PROTEIN MJ0413-RELATED"/>
    <property type="match status" value="1"/>
</dbReference>
<evidence type="ECO:0000256" key="5">
    <source>
        <dbReference type="ARBA" id="ARBA00022989"/>
    </source>
</evidence>
<dbReference type="GO" id="GO:0055085">
    <property type="term" value="P:transmembrane transport"/>
    <property type="evidence" value="ECO:0007669"/>
    <property type="project" value="InterPro"/>
</dbReference>
<keyword evidence="5 7" id="KW-1133">Transmembrane helix</keyword>
<proteinExistence type="inferred from homology"/>
<gene>
    <name evidence="9" type="ORF">SAMN02745168_1446</name>
</gene>
<feature type="domain" description="ABC transmembrane type-1" evidence="8">
    <location>
        <begin position="66"/>
        <end position="246"/>
    </location>
</feature>
<feature type="transmembrane region" description="Helical" evidence="7">
    <location>
        <begin position="175"/>
        <end position="196"/>
    </location>
</feature>
<feature type="transmembrane region" description="Helical" evidence="7">
    <location>
        <begin position="130"/>
        <end position="147"/>
    </location>
</feature>
<feature type="transmembrane region" description="Helical" evidence="7">
    <location>
        <begin position="107"/>
        <end position="124"/>
    </location>
</feature>
<evidence type="ECO:0000256" key="4">
    <source>
        <dbReference type="ARBA" id="ARBA00022692"/>
    </source>
</evidence>
<evidence type="ECO:0000256" key="2">
    <source>
        <dbReference type="ARBA" id="ARBA00022448"/>
    </source>
</evidence>
<dbReference type="STRING" id="1122930.SAMN02745168_1446"/>
<reference evidence="9 10" key="1">
    <citation type="submission" date="2017-04" db="EMBL/GenBank/DDBJ databases">
        <authorList>
            <person name="Afonso C.L."/>
            <person name="Miller P.J."/>
            <person name="Scott M.A."/>
            <person name="Spackman E."/>
            <person name="Goraichik I."/>
            <person name="Dimitrov K.M."/>
            <person name="Suarez D.L."/>
            <person name="Swayne D.E."/>
        </authorList>
    </citation>
    <scope>NUCLEOTIDE SEQUENCE [LARGE SCALE GENOMIC DNA]</scope>
    <source>
        <strain evidence="9 10">DSM 12816</strain>
    </source>
</reference>
<dbReference type="OrthoDB" id="308958at2"/>
<dbReference type="CDD" id="cd06261">
    <property type="entry name" value="TM_PBP2"/>
    <property type="match status" value="1"/>
</dbReference>
<evidence type="ECO:0000259" key="8">
    <source>
        <dbReference type="PROSITE" id="PS50928"/>
    </source>
</evidence>
<feature type="transmembrane region" description="Helical" evidence="7">
    <location>
        <begin position="20"/>
        <end position="38"/>
    </location>
</feature>
<keyword evidence="10" id="KW-1185">Reference proteome</keyword>
<comment type="similarity">
    <text evidence="7">Belongs to the binding-protein-dependent transport system permease family.</text>
</comment>
<dbReference type="RefSeq" id="WP_084234056.1">
    <property type="nucleotide sequence ID" value="NZ_FWXW01000003.1"/>
</dbReference>
<keyword evidence="2 7" id="KW-0813">Transport</keyword>
<dbReference type="SUPFAM" id="SSF161098">
    <property type="entry name" value="MetI-like"/>
    <property type="match status" value="1"/>
</dbReference>
<dbReference type="Proteomes" id="UP000192790">
    <property type="component" value="Unassembled WGS sequence"/>
</dbReference>
<dbReference type="PROSITE" id="PS50928">
    <property type="entry name" value="ABC_TM1"/>
    <property type="match status" value="1"/>
</dbReference>
<evidence type="ECO:0000256" key="7">
    <source>
        <dbReference type="RuleBase" id="RU363032"/>
    </source>
</evidence>